<evidence type="ECO:0000256" key="1">
    <source>
        <dbReference type="ARBA" id="ARBA00004651"/>
    </source>
</evidence>
<feature type="transmembrane region" description="Helical" evidence="9">
    <location>
        <begin position="159"/>
        <end position="179"/>
    </location>
</feature>
<dbReference type="InterPro" id="IPR020846">
    <property type="entry name" value="MFS_dom"/>
</dbReference>
<sequence length="422" mass="44835">MNNLEVVTEISQEKPAPQRVMPLYALFAGNIISYVGNALTGLAVPWFVLQTTGSATQTAMTAFCSALPMVLSSFFGGLLVDRLGYKRTSILSDIASGVSVGLVPLLYHTLGLPFWLLLLLVFLGGLLKAPGMNARGSLVPDLARLARMRLERTNAISDGLSRVSSFLGAPLAAILISWLGASNLLWFDALSFFVSSLLIGLLVPFTPPILAGSDAKTGAALHHLCEGIRYISGNSLVLSIIVTVMITNLLDASFGAVVAPVYVRQVFHSPLPLGLLMGAFGGAAFLGTLIFGAIGHTWPRRLTFGIGFTIGGALRFWILLVPILPLLIACNAVMGFAIAPVNPLIDTVAQEILPQEMRARVFGVAFAGAMMGIPLGAFVGGFLISWLGLQQTLVLMGTFYLIATLSFLVNPAMKQMDQSKKA</sequence>
<evidence type="ECO:0000259" key="10">
    <source>
        <dbReference type="PROSITE" id="PS50850"/>
    </source>
</evidence>
<feature type="transmembrane region" description="Helical" evidence="9">
    <location>
        <begin position="59"/>
        <end position="78"/>
    </location>
</feature>
<evidence type="ECO:0000256" key="7">
    <source>
        <dbReference type="ARBA" id="ARBA00038075"/>
    </source>
</evidence>
<protein>
    <recommendedName>
        <fullName evidence="8">Multidrug efflux pump Tap</fullName>
    </recommendedName>
</protein>
<feature type="transmembrane region" description="Helical" evidence="9">
    <location>
        <begin position="326"/>
        <end position="349"/>
    </location>
</feature>
<keyword evidence="4 9" id="KW-0812">Transmembrane</keyword>
<feature type="transmembrane region" description="Helical" evidence="9">
    <location>
        <begin position="185"/>
        <end position="206"/>
    </location>
</feature>
<dbReference type="SUPFAM" id="SSF103473">
    <property type="entry name" value="MFS general substrate transporter"/>
    <property type="match status" value="1"/>
</dbReference>
<feature type="transmembrane region" description="Helical" evidence="9">
    <location>
        <begin position="23"/>
        <end position="47"/>
    </location>
</feature>
<comment type="subcellular location">
    <subcellularLocation>
        <location evidence="1">Cell membrane</location>
        <topology evidence="1">Multi-pass membrane protein</topology>
    </subcellularLocation>
</comment>
<evidence type="ECO:0000313" key="12">
    <source>
        <dbReference type="Proteomes" id="UP000654345"/>
    </source>
</evidence>
<keyword evidence="3" id="KW-1003">Cell membrane</keyword>
<dbReference type="RefSeq" id="WP_201375780.1">
    <property type="nucleotide sequence ID" value="NZ_BNJG01000003.1"/>
</dbReference>
<dbReference type="Pfam" id="PF07690">
    <property type="entry name" value="MFS_1"/>
    <property type="match status" value="1"/>
</dbReference>
<dbReference type="CDD" id="cd06173">
    <property type="entry name" value="MFS_MefA_like"/>
    <property type="match status" value="1"/>
</dbReference>
<gene>
    <name evidence="11" type="ORF">KSB_80860</name>
</gene>
<dbReference type="EMBL" id="BNJG01000003">
    <property type="protein sequence ID" value="GHO59611.1"/>
    <property type="molecule type" value="Genomic_DNA"/>
</dbReference>
<keyword evidence="2" id="KW-0813">Transport</keyword>
<dbReference type="InterPro" id="IPR036259">
    <property type="entry name" value="MFS_trans_sf"/>
</dbReference>
<evidence type="ECO:0000256" key="3">
    <source>
        <dbReference type="ARBA" id="ARBA00022475"/>
    </source>
</evidence>
<feature type="transmembrane region" description="Helical" evidence="9">
    <location>
        <begin position="236"/>
        <end position="263"/>
    </location>
</feature>
<keyword evidence="6 9" id="KW-0472">Membrane</keyword>
<keyword evidence="12" id="KW-1185">Reference proteome</keyword>
<evidence type="ECO:0000256" key="5">
    <source>
        <dbReference type="ARBA" id="ARBA00022989"/>
    </source>
</evidence>
<reference evidence="11 12" key="1">
    <citation type="journal article" date="2021" name="Int. J. Syst. Evol. Microbiol.">
        <title>Reticulibacter mediterranei gen. nov., sp. nov., within the new family Reticulibacteraceae fam. nov., and Ktedonospora formicarum gen. nov., sp. nov., Ktedonobacter robiniae sp. nov., Dictyobacter formicarum sp. nov. and Dictyobacter arantiisoli sp. nov., belonging to the class Ktedonobacteria.</title>
        <authorList>
            <person name="Yabe S."/>
            <person name="Zheng Y."/>
            <person name="Wang C.M."/>
            <person name="Sakai Y."/>
            <person name="Abe K."/>
            <person name="Yokota A."/>
            <person name="Donadio S."/>
            <person name="Cavaletti L."/>
            <person name="Monciardini P."/>
        </authorList>
    </citation>
    <scope>NUCLEOTIDE SEQUENCE [LARGE SCALE GENOMIC DNA]</scope>
    <source>
        <strain evidence="11 12">SOSP1-30</strain>
    </source>
</reference>
<comment type="similarity">
    <text evidence="7">Belongs to the major facilitator superfamily. Drug:H(+) antiporter-3 (DHA3) (TC 2.A.1.21) family.</text>
</comment>
<evidence type="ECO:0000256" key="2">
    <source>
        <dbReference type="ARBA" id="ARBA00022448"/>
    </source>
</evidence>
<keyword evidence="5 9" id="KW-1133">Transmembrane helix</keyword>
<organism evidence="11 12">
    <name type="scientific">Ktedonobacter robiniae</name>
    <dbReference type="NCBI Taxonomy" id="2778365"/>
    <lineage>
        <taxon>Bacteria</taxon>
        <taxon>Bacillati</taxon>
        <taxon>Chloroflexota</taxon>
        <taxon>Ktedonobacteria</taxon>
        <taxon>Ktedonobacterales</taxon>
        <taxon>Ktedonobacteraceae</taxon>
        <taxon>Ktedonobacter</taxon>
    </lineage>
</organism>
<dbReference type="PROSITE" id="PS50850">
    <property type="entry name" value="MFS"/>
    <property type="match status" value="1"/>
</dbReference>
<feature type="transmembrane region" description="Helical" evidence="9">
    <location>
        <begin position="393"/>
        <end position="413"/>
    </location>
</feature>
<evidence type="ECO:0000256" key="9">
    <source>
        <dbReference type="SAM" id="Phobius"/>
    </source>
</evidence>
<dbReference type="PANTHER" id="PTHR23513:SF9">
    <property type="entry name" value="ENTEROBACTIN EXPORTER ENTS"/>
    <property type="match status" value="1"/>
</dbReference>
<dbReference type="Proteomes" id="UP000654345">
    <property type="component" value="Unassembled WGS sequence"/>
</dbReference>
<feature type="transmembrane region" description="Helical" evidence="9">
    <location>
        <begin position="114"/>
        <end position="138"/>
    </location>
</feature>
<dbReference type="InterPro" id="IPR011701">
    <property type="entry name" value="MFS"/>
</dbReference>
<evidence type="ECO:0000256" key="6">
    <source>
        <dbReference type="ARBA" id="ARBA00023136"/>
    </source>
</evidence>
<dbReference type="PANTHER" id="PTHR23513">
    <property type="entry name" value="INTEGRAL MEMBRANE EFFLUX PROTEIN-RELATED"/>
    <property type="match status" value="1"/>
</dbReference>
<proteinExistence type="inferred from homology"/>
<name>A0ABQ3V3S4_9CHLR</name>
<evidence type="ECO:0000256" key="4">
    <source>
        <dbReference type="ARBA" id="ARBA00022692"/>
    </source>
</evidence>
<accession>A0ABQ3V3S4</accession>
<feature type="domain" description="Major facilitator superfamily (MFS) profile" evidence="10">
    <location>
        <begin position="237"/>
        <end position="422"/>
    </location>
</feature>
<feature type="transmembrane region" description="Helical" evidence="9">
    <location>
        <begin position="361"/>
        <end position="387"/>
    </location>
</feature>
<evidence type="ECO:0000313" key="11">
    <source>
        <dbReference type="EMBL" id="GHO59611.1"/>
    </source>
</evidence>
<feature type="transmembrane region" description="Helical" evidence="9">
    <location>
        <begin position="302"/>
        <end position="320"/>
    </location>
</feature>
<evidence type="ECO:0000256" key="8">
    <source>
        <dbReference type="ARBA" id="ARBA00040914"/>
    </source>
</evidence>
<feature type="transmembrane region" description="Helical" evidence="9">
    <location>
        <begin position="275"/>
        <end position="295"/>
    </location>
</feature>
<comment type="caution">
    <text evidence="11">The sequence shown here is derived from an EMBL/GenBank/DDBJ whole genome shotgun (WGS) entry which is preliminary data.</text>
</comment>
<dbReference type="Gene3D" id="1.20.1250.20">
    <property type="entry name" value="MFS general substrate transporter like domains"/>
    <property type="match status" value="2"/>
</dbReference>